<proteinExistence type="predicted"/>
<sequence length="404" mass="45750">MQSAASTLFSTYASYAASMMLIRTMANDLVPSPVRTYLQSALHRFIAPVSNQITIIVDERYGGISRNQVFDAAEVYLATKINPNTERFKVGKTPKQKNLNISLEKGEEILDRFDNNLELKWRFQSAEPQNKNVHGNEKRFFELNFDKKFKDRVLNEYLPFVLAKSKEIKDSVDKVVKLYTRDCPRVGHNDGGGGGGGGGGGVWGSINLDHPATFDTLAMDPKLKKAIIDDLESMEMQDRQTGYEQLYDSRRKLTLSGLLNFIDGLWSSCGDERIIIFTTNYRERLDPTLLRPGRMDMHIHMSYCTSQGFRLLASNYLDIQDHHMLFGEIEDLIANLEVTPAEIAEELMKSEDADVALAGVVNFLKRKKMEGNEIMQHKAKGLEVVQEENGLEMPKTKRLKIGNL</sequence>
<organism evidence="1 2">
    <name type="scientific">Vaccinium darrowii</name>
    <dbReference type="NCBI Taxonomy" id="229202"/>
    <lineage>
        <taxon>Eukaryota</taxon>
        <taxon>Viridiplantae</taxon>
        <taxon>Streptophyta</taxon>
        <taxon>Embryophyta</taxon>
        <taxon>Tracheophyta</taxon>
        <taxon>Spermatophyta</taxon>
        <taxon>Magnoliopsida</taxon>
        <taxon>eudicotyledons</taxon>
        <taxon>Gunneridae</taxon>
        <taxon>Pentapetalae</taxon>
        <taxon>asterids</taxon>
        <taxon>Ericales</taxon>
        <taxon>Ericaceae</taxon>
        <taxon>Vaccinioideae</taxon>
        <taxon>Vaccinieae</taxon>
        <taxon>Vaccinium</taxon>
    </lineage>
</organism>
<name>A0ACB7YXT2_9ERIC</name>
<evidence type="ECO:0000313" key="2">
    <source>
        <dbReference type="Proteomes" id="UP000828048"/>
    </source>
</evidence>
<reference evidence="1 2" key="1">
    <citation type="journal article" date="2021" name="Hortic Res">
        <title>High-quality reference genome and annotation aids understanding of berry development for evergreen blueberry (Vaccinium darrowii).</title>
        <authorList>
            <person name="Yu J."/>
            <person name="Hulse-Kemp A.M."/>
            <person name="Babiker E."/>
            <person name="Staton M."/>
        </authorList>
    </citation>
    <scope>NUCLEOTIDE SEQUENCE [LARGE SCALE GENOMIC DNA]</scope>
    <source>
        <strain evidence="2">cv. NJ 8807/NJ 8810</strain>
        <tissue evidence="1">Young leaf</tissue>
    </source>
</reference>
<protein>
    <submittedName>
        <fullName evidence="1">Uncharacterized protein</fullName>
    </submittedName>
</protein>
<gene>
    <name evidence="1" type="ORF">Vadar_019863</name>
</gene>
<keyword evidence="2" id="KW-1185">Reference proteome</keyword>
<accession>A0ACB7YXT2</accession>
<dbReference type="EMBL" id="CM037153">
    <property type="protein sequence ID" value="KAH7858089.1"/>
    <property type="molecule type" value="Genomic_DNA"/>
</dbReference>
<evidence type="ECO:0000313" key="1">
    <source>
        <dbReference type="EMBL" id="KAH7858089.1"/>
    </source>
</evidence>
<dbReference type="Proteomes" id="UP000828048">
    <property type="component" value="Chromosome 3"/>
</dbReference>
<comment type="caution">
    <text evidence="1">The sequence shown here is derived from an EMBL/GenBank/DDBJ whole genome shotgun (WGS) entry which is preliminary data.</text>
</comment>